<keyword evidence="8" id="KW-1185">Reference proteome</keyword>
<comment type="subcellular location">
    <subcellularLocation>
        <location evidence="1">Nucleus</location>
    </subcellularLocation>
</comment>
<feature type="domain" description="TF-B3" evidence="6">
    <location>
        <begin position="36"/>
        <end position="134"/>
    </location>
</feature>
<keyword evidence="3" id="KW-0238">DNA-binding</keyword>
<dbReference type="GO" id="GO:0005634">
    <property type="term" value="C:nucleus"/>
    <property type="evidence" value="ECO:0007669"/>
    <property type="project" value="UniProtKB-SubCell"/>
</dbReference>
<dbReference type="CDD" id="cd10017">
    <property type="entry name" value="B3_DNA"/>
    <property type="match status" value="1"/>
</dbReference>
<accession>A0AA35Z370</accession>
<dbReference type="EMBL" id="OX465081">
    <property type="protein sequence ID" value="CAI9284956.1"/>
    <property type="molecule type" value="Genomic_DNA"/>
</dbReference>
<evidence type="ECO:0000259" key="6">
    <source>
        <dbReference type="PROSITE" id="PS50863"/>
    </source>
</evidence>
<dbReference type="Pfam" id="PF02362">
    <property type="entry name" value="B3"/>
    <property type="match status" value="1"/>
</dbReference>
<dbReference type="Proteomes" id="UP001177003">
    <property type="component" value="Chromosome 5"/>
</dbReference>
<dbReference type="AlphaFoldDB" id="A0AA35Z370"/>
<evidence type="ECO:0000256" key="4">
    <source>
        <dbReference type="ARBA" id="ARBA00023163"/>
    </source>
</evidence>
<dbReference type="PANTHER" id="PTHR31391">
    <property type="entry name" value="B3 DOMAIN-CONTAINING PROTEIN OS11G0197600-RELATED"/>
    <property type="match status" value="1"/>
</dbReference>
<organism evidence="7 8">
    <name type="scientific">Lactuca saligna</name>
    <name type="common">Willowleaf lettuce</name>
    <dbReference type="NCBI Taxonomy" id="75948"/>
    <lineage>
        <taxon>Eukaryota</taxon>
        <taxon>Viridiplantae</taxon>
        <taxon>Streptophyta</taxon>
        <taxon>Embryophyta</taxon>
        <taxon>Tracheophyta</taxon>
        <taxon>Spermatophyta</taxon>
        <taxon>Magnoliopsida</taxon>
        <taxon>eudicotyledons</taxon>
        <taxon>Gunneridae</taxon>
        <taxon>Pentapetalae</taxon>
        <taxon>asterids</taxon>
        <taxon>campanulids</taxon>
        <taxon>Asterales</taxon>
        <taxon>Asteraceae</taxon>
        <taxon>Cichorioideae</taxon>
        <taxon>Cichorieae</taxon>
        <taxon>Lactucinae</taxon>
        <taxon>Lactuca</taxon>
    </lineage>
</organism>
<evidence type="ECO:0000313" key="7">
    <source>
        <dbReference type="EMBL" id="CAI9284956.1"/>
    </source>
</evidence>
<dbReference type="InterPro" id="IPR003340">
    <property type="entry name" value="B3_DNA-bd"/>
</dbReference>
<protein>
    <recommendedName>
        <fullName evidence="6">TF-B3 domain-containing protein</fullName>
    </recommendedName>
</protein>
<keyword evidence="2" id="KW-0805">Transcription regulation</keyword>
<dbReference type="SUPFAM" id="SSF101936">
    <property type="entry name" value="DNA-binding pseudobarrel domain"/>
    <property type="match status" value="1"/>
</dbReference>
<dbReference type="GO" id="GO:0003677">
    <property type="term" value="F:DNA binding"/>
    <property type="evidence" value="ECO:0007669"/>
    <property type="project" value="UniProtKB-KW"/>
</dbReference>
<keyword evidence="4" id="KW-0804">Transcription</keyword>
<dbReference type="SMART" id="SM01019">
    <property type="entry name" value="B3"/>
    <property type="match status" value="1"/>
</dbReference>
<gene>
    <name evidence="7" type="ORF">LSALG_LOCUS24449</name>
</gene>
<reference evidence="7" key="1">
    <citation type="submission" date="2023-04" db="EMBL/GenBank/DDBJ databases">
        <authorList>
            <person name="Vijverberg K."/>
            <person name="Xiong W."/>
            <person name="Schranz E."/>
        </authorList>
    </citation>
    <scope>NUCLEOTIDE SEQUENCE</scope>
</reference>
<evidence type="ECO:0000256" key="1">
    <source>
        <dbReference type="ARBA" id="ARBA00004123"/>
    </source>
</evidence>
<dbReference type="InterPro" id="IPR044837">
    <property type="entry name" value="REM16-like"/>
</dbReference>
<keyword evidence="5" id="KW-0539">Nucleus</keyword>
<evidence type="ECO:0000256" key="5">
    <source>
        <dbReference type="ARBA" id="ARBA00023242"/>
    </source>
</evidence>
<proteinExistence type="predicted"/>
<evidence type="ECO:0000256" key="3">
    <source>
        <dbReference type="ARBA" id="ARBA00023125"/>
    </source>
</evidence>
<evidence type="ECO:0000256" key="2">
    <source>
        <dbReference type="ARBA" id="ARBA00023015"/>
    </source>
</evidence>
<evidence type="ECO:0000313" key="8">
    <source>
        <dbReference type="Proteomes" id="UP001177003"/>
    </source>
</evidence>
<dbReference type="Gene3D" id="2.40.330.10">
    <property type="entry name" value="DNA-binding pseudobarrel domain"/>
    <property type="match status" value="1"/>
</dbReference>
<dbReference type="InterPro" id="IPR015300">
    <property type="entry name" value="DNA-bd_pseudobarrel_sf"/>
</dbReference>
<dbReference type="PROSITE" id="PS50863">
    <property type="entry name" value="B3"/>
    <property type="match status" value="1"/>
</dbReference>
<dbReference type="PANTHER" id="PTHR31391:SF64">
    <property type="entry name" value="B3 DOMAIN-CONTAINING PROTEIN OS06G0112300"/>
    <property type="match status" value="1"/>
</dbReference>
<name>A0AA35Z370_LACSI</name>
<sequence length="155" mass="17903">MDPSPSNFDPQKSYQSTIPKTQEDDEFWPLSGKPYFYVVLNKLHLATRFQMTFPRRLSEKLPAAMVSAKIVYRGKVWDLVYIGDQGTKKFENQTWEKFVIDNNLEVGDVCLFELMEGSVHGGIVEFKLQILRDNFPSELVEKAEGHNMNNPIDIE</sequence>